<evidence type="ECO:0000259" key="3">
    <source>
        <dbReference type="Pfam" id="PF00171"/>
    </source>
</evidence>
<dbReference type="InterPro" id="IPR016162">
    <property type="entry name" value="Ald_DH_N"/>
</dbReference>
<accession>A0A6L9S420</accession>
<dbReference type="GO" id="GO:0016620">
    <property type="term" value="F:oxidoreductase activity, acting on the aldehyde or oxo group of donors, NAD or NADP as acceptor"/>
    <property type="evidence" value="ECO:0007669"/>
    <property type="project" value="InterPro"/>
</dbReference>
<evidence type="ECO:0000313" key="4">
    <source>
        <dbReference type="EMBL" id="NEE00195.1"/>
    </source>
</evidence>
<sequence length="501" mass="51629">MTTLKSFDPRTGTANGAAVPTPLHEVDDALAAADGIADELAQLPPAVRGGWLRSIATALERDEGLLELADAETAKGTERLQAELVRTVEQLRFYADVAEEGSWLRATLDHLPTGVPLCSVRQPLGPVAVFGASNFPFAYGVLGNDTGSAVAAGCPVAVKAHPAHPLLSERLGALAGTALADAGAPEATFTLVAGFEAGQRLVTSPATAAVGFTGSQAGGMALWRLAAERPVVIPVYAEMGTVNPVLVTPSGGPRFAELTPELVNAFTLGMGQYCTKPGLVLAPRGSGAADAIARAVTIAAPRGWLLTSAIADAFHSGLRELQQAGASVVATVPGPDGGWSAPTTVLSVEAPALRREPRLLEECFGPVLLVAEYDDLEHLHTLLDELPGALAASVITAGPGDPDVSRLVHRIADTVGRVVVDGWTPGVGLTWGQQHGGPWPATTVPSATSVGAAALDRFTRPVAYEGVPDDALPPPLRTDNPWRIPRRVGGTLQPDAASSTS</sequence>
<proteinExistence type="predicted"/>
<dbReference type="Proteomes" id="UP000475214">
    <property type="component" value="Unassembled WGS sequence"/>
</dbReference>
<name>A0A6L9S420_9ACTN</name>
<evidence type="ECO:0000256" key="1">
    <source>
        <dbReference type="ARBA" id="ARBA00023002"/>
    </source>
</evidence>
<evidence type="ECO:0000256" key="2">
    <source>
        <dbReference type="SAM" id="MobiDB-lite"/>
    </source>
</evidence>
<dbReference type="EMBL" id="JAAGOA010000005">
    <property type="protein sequence ID" value="NEE00195.1"/>
    <property type="molecule type" value="Genomic_DNA"/>
</dbReference>
<dbReference type="Pfam" id="PF00171">
    <property type="entry name" value="Aldedh"/>
    <property type="match status" value="1"/>
</dbReference>
<dbReference type="SUPFAM" id="SSF53720">
    <property type="entry name" value="ALDH-like"/>
    <property type="match status" value="1"/>
</dbReference>
<dbReference type="InterPro" id="IPR016161">
    <property type="entry name" value="Ald_DH/histidinol_DH"/>
</dbReference>
<comment type="caution">
    <text evidence="4">The sequence shown here is derived from an EMBL/GenBank/DDBJ whole genome shotgun (WGS) entry which is preliminary data.</text>
</comment>
<dbReference type="PANTHER" id="PTHR43353:SF3">
    <property type="entry name" value="ALDEHYDE DEHYDROGENASE-RELATED"/>
    <property type="match status" value="1"/>
</dbReference>
<feature type="region of interest" description="Disordered" evidence="2">
    <location>
        <begin position="469"/>
        <end position="501"/>
    </location>
</feature>
<keyword evidence="5" id="KW-1185">Reference proteome</keyword>
<reference evidence="4 5" key="1">
    <citation type="submission" date="2020-02" db="EMBL/GenBank/DDBJ databases">
        <authorList>
            <person name="Li X.-J."/>
            <person name="Han X.-M."/>
        </authorList>
    </citation>
    <scope>NUCLEOTIDE SEQUENCE [LARGE SCALE GENOMIC DNA]</scope>
    <source>
        <strain evidence="4 5">CCTCC AB 2017055</strain>
    </source>
</reference>
<evidence type="ECO:0000313" key="5">
    <source>
        <dbReference type="Proteomes" id="UP000475214"/>
    </source>
</evidence>
<dbReference type="InterPro" id="IPR016163">
    <property type="entry name" value="Ald_DH_C"/>
</dbReference>
<dbReference type="PANTHER" id="PTHR43353">
    <property type="entry name" value="SUCCINATE-SEMIALDEHYDE DEHYDROGENASE, MITOCHONDRIAL"/>
    <property type="match status" value="1"/>
</dbReference>
<dbReference type="InterPro" id="IPR050740">
    <property type="entry name" value="Aldehyde_DH_Superfamily"/>
</dbReference>
<keyword evidence="1" id="KW-0560">Oxidoreductase</keyword>
<gene>
    <name evidence="4" type="ORF">G1H10_08425</name>
</gene>
<dbReference type="RefSeq" id="WP_163735558.1">
    <property type="nucleotide sequence ID" value="NZ_JAAGOA010000005.1"/>
</dbReference>
<protein>
    <submittedName>
        <fullName evidence="4">Aldehyde dehydrogenase family protein</fullName>
    </submittedName>
</protein>
<feature type="domain" description="Aldehyde dehydrogenase" evidence="3">
    <location>
        <begin position="4"/>
        <end position="397"/>
    </location>
</feature>
<dbReference type="Gene3D" id="3.40.605.10">
    <property type="entry name" value="Aldehyde Dehydrogenase, Chain A, domain 1"/>
    <property type="match status" value="1"/>
</dbReference>
<dbReference type="InterPro" id="IPR015590">
    <property type="entry name" value="Aldehyde_DH_dom"/>
</dbReference>
<feature type="region of interest" description="Disordered" evidence="2">
    <location>
        <begin position="1"/>
        <end position="20"/>
    </location>
</feature>
<dbReference type="AlphaFoldDB" id="A0A6L9S420"/>
<dbReference type="Gene3D" id="3.40.309.10">
    <property type="entry name" value="Aldehyde Dehydrogenase, Chain A, domain 2"/>
    <property type="match status" value="1"/>
</dbReference>
<organism evidence="4 5">
    <name type="scientific">Phytoactinopolyspora halotolerans</name>
    <dbReference type="NCBI Taxonomy" id="1981512"/>
    <lineage>
        <taxon>Bacteria</taxon>
        <taxon>Bacillati</taxon>
        <taxon>Actinomycetota</taxon>
        <taxon>Actinomycetes</taxon>
        <taxon>Jiangellales</taxon>
        <taxon>Jiangellaceae</taxon>
        <taxon>Phytoactinopolyspora</taxon>
    </lineage>
</organism>